<comment type="catalytic activity">
    <reaction evidence="4">
        <text>3',5'-cyclic UMP + H2O = UMP + H(+)</text>
        <dbReference type="Rhea" id="RHEA:70575"/>
        <dbReference type="ChEBI" id="CHEBI:15377"/>
        <dbReference type="ChEBI" id="CHEBI:15378"/>
        <dbReference type="ChEBI" id="CHEBI:57865"/>
        <dbReference type="ChEBI" id="CHEBI:184387"/>
    </reaction>
    <physiologicalReaction direction="left-to-right" evidence="4">
        <dbReference type="Rhea" id="RHEA:70576"/>
    </physiologicalReaction>
</comment>
<comment type="function">
    <text evidence="3">Counteracts the endogenous Pycsar antiviral defense system. Phosphodiesterase that enables metal-dependent hydrolysis of host cyclic nucleotide Pycsar defense signals such as cCMP and cUMP.</text>
</comment>
<proteinExistence type="predicted"/>
<evidence type="ECO:0000313" key="6">
    <source>
        <dbReference type="EMBL" id="QGQ97984.1"/>
    </source>
</evidence>
<dbReference type="PANTHER" id="PTHR43546:SF9">
    <property type="entry name" value="L-ASCORBATE-6-PHOSPHATE LACTONASE ULAG-RELATED"/>
    <property type="match status" value="1"/>
</dbReference>
<evidence type="ECO:0000256" key="4">
    <source>
        <dbReference type="ARBA" id="ARBA00048505"/>
    </source>
</evidence>
<dbReference type="SUPFAM" id="SSF56281">
    <property type="entry name" value="Metallo-hydrolase/oxidoreductase"/>
    <property type="match status" value="1"/>
</dbReference>
<evidence type="ECO:0000256" key="3">
    <source>
        <dbReference type="ARBA" id="ARBA00034301"/>
    </source>
</evidence>
<organism evidence="6 7">
    <name type="scientific">Paenibacillus psychroresistens</name>
    <dbReference type="NCBI Taxonomy" id="1778678"/>
    <lineage>
        <taxon>Bacteria</taxon>
        <taxon>Bacillati</taxon>
        <taxon>Bacillota</taxon>
        <taxon>Bacilli</taxon>
        <taxon>Bacillales</taxon>
        <taxon>Paenibacillaceae</taxon>
        <taxon>Paenibacillus</taxon>
    </lineage>
</organism>
<evidence type="ECO:0000256" key="1">
    <source>
        <dbReference type="ARBA" id="ARBA00022801"/>
    </source>
</evidence>
<reference evidence="7" key="1">
    <citation type="submission" date="2018-11" db="EMBL/GenBank/DDBJ databases">
        <title>Complete genome sequence of Paenibacillus sp. ML311-T8.</title>
        <authorList>
            <person name="Nam Y.-D."/>
            <person name="Kang J."/>
            <person name="Chung W.-H."/>
            <person name="Park Y.S."/>
        </authorList>
    </citation>
    <scope>NUCLEOTIDE SEQUENCE [LARGE SCALE GENOMIC DNA]</scope>
    <source>
        <strain evidence="7">ML311-T8</strain>
    </source>
</reference>
<comment type="catalytic activity">
    <reaction evidence="2">
        <text>3',5'-cyclic CMP + H2O = CMP + H(+)</text>
        <dbReference type="Rhea" id="RHEA:72675"/>
        <dbReference type="ChEBI" id="CHEBI:15377"/>
        <dbReference type="ChEBI" id="CHEBI:15378"/>
        <dbReference type="ChEBI" id="CHEBI:58003"/>
        <dbReference type="ChEBI" id="CHEBI:60377"/>
    </reaction>
    <physiologicalReaction direction="left-to-right" evidence="2">
        <dbReference type="Rhea" id="RHEA:72676"/>
    </physiologicalReaction>
</comment>
<keyword evidence="7" id="KW-1185">Reference proteome</keyword>
<dbReference type="InterPro" id="IPR001279">
    <property type="entry name" value="Metallo-B-lactamas"/>
</dbReference>
<gene>
    <name evidence="6" type="ORF">EHS13_25365</name>
</gene>
<dbReference type="Proteomes" id="UP000426246">
    <property type="component" value="Chromosome"/>
</dbReference>
<dbReference type="Pfam" id="PF12706">
    <property type="entry name" value="Lactamase_B_2"/>
    <property type="match status" value="1"/>
</dbReference>
<feature type="domain" description="Metallo-beta-lactamase" evidence="5">
    <location>
        <begin position="47"/>
        <end position="243"/>
    </location>
</feature>
<evidence type="ECO:0000256" key="2">
    <source>
        <dbReference type="ARBA" id="ARBA00034221"/>
    </source>
</evidence>
<accession>A0A6B8RQA7</accession>
<dbReference type="GO" id="GO:0016787">
    <property type="term" value="F:hydrolase activity"/>
    <property type="evidence" value="ECO:0007669"/>
    <property type="project" value="UniProtKB-KW"/>
</dbReference>
<dbReference type="EMBL" id="CP034235">
    <property type="protein sequence ID" value="QGQ97984.1"/>
    <property type="molecule type" value="Genomic_DNA"/>
</dbReference>
<protein>
    <submittedName>
        <fullName evidence="6">MBL fold metallo-hydrolase</fullName>
    </submittedName>
</protein>
<name>A0A6B8RQA7_9BACL</name>
<dbReference type="Gene3D" id="3.60.15.10">
    <property type="entry name" value="Ribonuclease Z/Hydroxyacylglutathione hydrolase-like"/>
    <property type="match status" value="1"/>
</dbReference>
<dbReference type="InterPro" id="IPR050114">
    <property type="entry name" value="UPF0173_UPF0282_UlaG_hydrolase"/>
</dbReference>
<keyword evidence="1 6" id="KW-0378">Hydrolase</keyword>
<dbReference type="PANTHER" id="PTHR43546">
    <property type="entry name" value="UPF0173 METAL-DEPENDENT HYDROLASE MJ1163-RELATED"/>
    <property type="match status" value="1"/>
</dbReference>
<dbReference type="KEGG" id="ppsc:EHS13_25365"/>
<dbReference type="AlphaFoldDB" id="A0A6B8RQA7"/>
<dbReference type="InterPro" id="IPR036866">
    <property type="entry name" value="RibonucZ/Hydroxyglut_hydro"/>
</dbReference>
<sequence length="289" mass="32392">MELNMKTGRSGSSLIVEMNRTVVPPGMLAIWFLGQESVVIKGGDTIVYVDPFVSDYLEVQFGAVRAFPAPFSPLDITNAEFCLITHEHEDHLDPGTLSIMSQESPQTTYLAPAFCRNKLIDLGINTQQIIDARTGEWWGQGDLRIKPIPAAHEQLEEHPELGHRYVGYIIELNGVTLYHAGDTTIYPGMIELLKAEAIDLGMLPINGRDAFRNAKGLVGNMNYREAGELAFAVGFDTVIPLHYDVFAANSEKPGYFVDYLYEHYPEQKFHVMARFERFIYASPRACLSD</sequence>
<dbReference type="RefSeq" id="WP_155703078.1">
    <property type="nucleotide sequence ID" value="NZ_CP034235.1"/>
</dbReference>
<evidence type="ECO:0000313" key="7">
    <source>
        <dbReference type="Proteomes" id="UP000426246"/>
    </source>
</evidence>
<evidence type="ECO:0000259" key="5">
    <source>
        <dbReference type="Pfam" id="PF12706"/>
    </source>
</evidence>
<dbReference type="OrthoDB" id="9800061at2"/>